<proteinExistence type="predicted"/>
<evidence type="ECO:0000313" key="1">
    <source>
        <dbReference type="EMBL" id="QHT34580.1"/>
    </source>
</evidence>
<dbReference type="AlphaFoldDB" id="A0A6C0F315"/>
<organism evidence="1">
    <name type="scientific">viral metagenome</name>
    <dbReference type="NCBI Taxonomy" id="1070528"/>
    <lineage>
        <taxon>unclassified sequences</taxon>
        <taxon>metagenomes</taxon>
        <taxon>organismal metagenomes</taxon>
    </lineage>
</organism>
<accession>A0A6C0F315</accession>
<reference evidence="1" key="1">
    <citation type="journal article" date="2020" name="Nature">
        <title>Giant virus diversity and host interactions through global metagenomics.</title>
        <authorList>
            <person name="Schulz F."/>
            <person name="Roux S."/>
            <person name="Paez-Espino D."/>
            <person name="Jungbluth S."/>
            <person name="Walsh D.A."/>
            <person name="Denef V.J."/>
            <person name="McMahon K.D."/>
            <person name="Konstantinidis K.T."/>
            <person name="Eloe-Fadrosh E.A."/>
            <person name="Kyrpides N.C."/>
            <person name="Woyke T."/>
        </authorList>
    </citation>
    <scope>NUCLEOTIDE SEQUENCE</scope>
    <source>
        <strain evidence="1">GVMAG-M-3300009163-63</strain>
    </source>
</reference>
<name>A0A6C0F315_9ZZZZ</name>
<sequence>MRFFGHFSDFSGIQKVKKTSKWTEKNEHKHIFPCFF</sequence>
<protein>
    <submittedName>
        <fullName evidence="1">Uncharacterized protein</fullName>
    </submittedName>
</protein>
<dbReference type="EMBL" id="MN739002">
    <property type="protein sequence ID" value="QHT34580.1"/>
    <property type="molecule type" value="Genomic_DNA"/>
</dbReference>